<sequence>MDVHYFEPISIFYLVLALLILYPILFIILLISSKVNLLENSYMEFLQFYMLTSFGIVMD</sequence>
<evidence type="ECO:0000313" key="3">
    <source>
        <dbReference type="Proteomes" id="UP000279909"/>
    </source>
</evidence>
<keyword evidence="3" id="KW-1185">Reference proteome</keyword>
<feature type="transmembrane region" description="Helical" evidence="1">
    <location>
        <begin position="12"/>
        <end position="31"/>
    </location>
</feature>
<dbReference type="AlphaFoldDB" id="A0A3M8H5D2"/>
<keyword evidence="1" id="KW-0472">Membrane</keyword>
<dbReference type="Proteomes" id="UP000279909">
    <property type="component" value="Unassembled WGS sequence"/>
</dbReference>
<keyword evidence="1" id="KW-1133">Transmembrane helix</keyword>
<organism evidence="2 3">
    <name type="scientific">Lysinibacillus halotolerans</name>
    <dbReference type="NCBI Taxonomy" id="1368476"/>
    <lineage>
        <taxon>Bacteria</taxon>
        <taxon>Bacillati</taxon>
        <taxon>Bacillota</taxon>
        <taxon>Bacilli</taxon>
        <taxon>Bacillales</taxon>
        <taxon>Bacillaceae</taxon>
        <taxon>Lysinibacillus</taxon>
    </lineage>
</organism>
<dbReference type="EMBL" id="RHLQ01000043">
    <property type="protein sequence ID" value="RNC97618.1"/>
    <property type="molecule type" value="Genomic_DNA"/>
</dbReference>
<evidence type="ECO:0000256" key="1">
    <source>
        <dbReference type="SAM" id="Phobius"/>
    </source>
</evidence>
<name>A0A3M8H5D2_9BACI</name>
<reference evidence="2 3" key="1">
    <citation type="journal article" date="2014" name="Int. J. Syst. Evol. Microbiol.">
        <title>Lysinibacillus halotolerans sp. nov., isolated from saline-alkaline soil.</title>
        <authorList>
            <person name="Kong D."/>
            <person name="Wang Y."/>
            <person name="Zhao B."/>
            <person name="Li Y."/>
            <person name="Song J."/>
            <person name="Zhai Y."/>
            <person name="Zhang C."/>
            <person name="Wang H."/>
            <person name="Chen X."/>
            <person name="Zhao B."/>
            <person name="Ruan Z."/>
        </authorList>
    </citation>
    <scope>NUCLEOTIDE SEQUENCE [LARGE SCALE GENOMIC DNA]</scope>
    <source>
        <strain evidence="2 3">MCCC 1A12703</strain>
    </source>
</reference>
<accession>A0A3M8H5D2</accession>
<comment type="caution">
    <text evidence="2">The sequence shown here is derived from an EMBL/GenBank/DDBJ whole genome shotgun (WGS) entry which is preliminary data.</text>
</comment>
<gene>
    <name evidence="2" type="ORF">EC501_14455</name>
</gene>
<evidence type="ECO:0000313" key="2">
    <source>
        <dbReference type="EMBL" id="RNC97618.1"/>
    </source>
</evidence>
<keyword evidence="1" id="KW-0812">Transmembrane</keyword>
<proteinExistence type="predicted"/>
<protein>
    <submittedName>
        <fullName evidence="2">Uncharacterized protein</fullName>
    </submittedName>
</protein>